<comment type="caution">
    <text evidence="7">The sequence shown here is derived from an EMBL/GenBank/DDBJ whole genome shotgun (WGS) entry which is preliminary data.</text>
</comment>
<dbReference type="OrthoDB" id="9792313at2"/>
<evidence type="ECO:0000313" key="7">
    <source>
        <dbReference type="EMBL" id="KGF73031.1"/>
    </source>
</evidence>
<dbReference type="InterPro" id="IPR007221">
    <property type="entry name" value="MreC"/>
</dbReference>
<dbReference type="RefSeq" id="WP_036532252.1">
    <property type="nucleotide sequence ID" value="NZ_JJML01000016.1"/>
</dbReference>
<evidence type="ECO:0000256" key="3">
    <source>
        <dbReference type="ARBA" id="ARBA00022960"/>
    </source>
</evidence>
<dbReference type="PANTHER" id="PTHR34138">
    <property type="entry name" value="CELL SHAPE-DETERMINING PROTEIN MREC"/>
    <property type="match status" value="1"/>
</dbReference>
<feature type="domain" description="Rod shape-determining protein MreC beta-barrel core" evidence="6">
    <location>
        <begin position="98"/>
        <end position="242"/>
    </location>
</feature>
<dbReference type="GO" id="GO:0005886">
    <property type="term" value="C:plasma membrane"/>
    <property type="evidence" value="ECO:0007669"/>
    <property type="project" value="TreeGrafter"/>
</dbReference>
<accession>A0A098TL61</accession>
<dbReference type="Gene3D" id="2.40.10.350">
    <property type="entry name" value="Rod shape-determining protein MreC, domain 2"/>
    <property type="match status" value="1"/>
</dbReference>
<dbReference type="Pfam" id="PF04085">
    <property type="entry name" value="MreC"/>
    <property type="match status" value="1"/>
</dbReference>
<dbReference type="InterPro" id="IPR055342">
    <property type="entry name" value="MreC_beta-barrel_core"/>
</dbReference>
<keyword evidence="5" id="KW-0175">Coiled coil</keyword>
<dbReference type="AlphaFoldDB" id="A0A098TL61"/>
<evidence type="ECO:0000256" key="5">
    <source>
        <dbReference type="SAM" id="Coils"/>
    </source>
</evidence>
<comment type="similarity">
    <text evidence="1">Belongs to the MreC family.</text>
</comment>
<dbReference type="PANTHER" id="PTHR34138:SF1">
    <property type="entry name" value="CELL SHAPE-DETERMINING PROTEIN MREC"/>
    <property type="match status" value="1"/>
</dbReference>
<dbReference type="InterPro" id="IPR042177">
    <property type="entry name" value="Cell/Rod_1"/>
</dbReference>
<sequence>MLTIRRWWSQYKYQALLMGMALGVAWFFRYTQGTAYFEVYRWLAQPFTVHPTQEAQITDARILELQARLAELESQNQQFQALLGYVASQPHKGMVAPIIGRSADHWWQQMTIGRGHLDQIQIGYIVAGPGGLAGRVIHVTDHTSRVLLISDHTSRVGAVVSRSRATGFIRGQGSSRAIMEFFDKDPDVRRGDLVSTSAFSQLFPPGVAIGRVESINLSKSPAPEAVIELAVPLSSLEAVLIYPHQPLSREGSAGQDSEVH</sequence>
<evidence type="ECO:0000256" key="4">
    <source>
        <dbReference type="ARBA" id="ARBA00032089"/>
    </source>
</evidence>
<proteinExistence type="inferred from homology"/>
<dbReference type="GO" id="GO:0008360">
    <property type="term" value="P:regulation of cell shape"/>
    <property type="evidence" value="ECO:0007669"/>
    <property type="project" value="UniProtKB-KW"/>
</dbReference>
<keyword evidence="3" id="KW-0133">Cell shape</keyword>
<feature type="coiled-coil region" evidence="5">
    <location>
        <begin position="55"/>
        <end position="82"/>
    </location>
</feature>
<reference evidence="7 8" key="1">
    <citation type="journal article" date="2014" name="Mol. Ecol.">
        <title>Evolution of Synechococcus.</title>
        <authorList>
            <person name="Dvorak P."/>
            <person name="Casamatta D."/>
            <person name="Hasler P."/>
            <person name="Poulickova A."/>
            <person name="Ondrej V."/>
            <person name="Sanges R."/>
        </authorList>
    </citation>
    <scope>NUCLEOTIDE SEQUENCE [LARGE SCALE GENOMIC DNA]</scope>
    <source>
        <strain evidence="7 8">CAUP A 1101</strain>
    </source>
</reference>
<evidence type="ECO:0000313" key="8">
    <source>
        <dbReference type="Proteomes" id="UP000030170"/>
    </source>
</evidence>
<evidence type="ECO:0000256" key="1">
    <source>
        <dbReference type="ARBA" id="ARBA00009369"/>
    </source>
</evidence>
<dbReference type="Gene3D" id="2.40.10.340">
    <property type="entry name" value="Rod shape-determining protein MreC, domain 1"/>
    <property type="match status" value="1"/>
</dbReference>
<dbReference type="NCBIfam" id="TIGR00219">
    <property type="entry name" value="mreC"/>
    <property type="match status" value="1"/>
</dbReference>
<name>A0A098TL61_9CYAN</name>
<organism evidence="7 8">
    <name type="scientific">Neosynechococcus sphagnicola sy1</name>
    <dbReference type="NCBI Taxonomy" id="1497020"/>
    <lineage>
        <taxon>Bacteria</taxon>
        <taxon>Bacillati</taxon>
        <taxon>Cyanobacteriota</taxon>
        <taxon>Cyanophyceae</taxon>
        <taxon>Neosynechococcales</taxon>
        <taxon>Neosynechococcaceae</taxon>
        <taxon>Neosynechococcus</taxon>
    </lineage>
</organism>
<protein>
    <recommendedName>
        <fullName evidence="2">Cell shape-determining protein MreC</fullName>
    </recommendedName>
    <alternativeName>
        <fullName evidence="4">Cell shape protein MreC</fullName>
    </alternativeName>
</protein>
<dbReference type="Proteomes" id="UP000030170">
    <property type="component" value="Unassembled WGS sequence"/>
</dbReference>
<dbReference type="EMBL" id="JJML01000016">
    <property type="protein sequence ID" value="KGF73031.1"/>
    <property type="molecule type" value="Genomic_DNA"/>
</dbReference>
<gene>
    <name evidence="7" type="ORF">DO97_03065</name>
</gene>
<dbReference type="InterPro" id="IPR042175">
    <property type="entry name" value="Cell/Rod_MreC_2"/>
</dbReference>
<evidence type="ECO:0000256" key="2">
    <source>
        <dbReference type="ARBA" id="ARBA00013855"/>
    </source>
</evidence>
<dbReference type="STRING" id="1497020.DO97_03065"/>
<keyword evidence="8" id="KW-1185">Reference proteome</keyword>
<evidence type="ECO:0000259" key="6">
    <source>
        <dbReference type="Pfam" id="PF04085"/>
    </source>
</evidence>
<dbReference type="NCBIfam" id="NF010527">
    <property type="entry name" value="PRK13922.6-2"/>
    <property type="match status" value="1"/>
</dbReference>